<feature type="compositionally biased region" description="Basic residues" evidence="1">
    <location>
        <begin position="763"/>
        <end position="773"/>
    </location>
</feature>
<feature type="region of interest" description="Disordered" evidence="1">
    <location>
        <begin position="138"/>
        <end position="185"/>
    </location>
</feature>
<evidence type="ECO:0000313" key="4">
    <source>
        <dbReference type="Proteomes" id="UP000005240"/>
    </source>
</evidence>
<name>A0A180G543_PUCT1</name>
<sequence>MAEEESLFKSMSMGLLLPIKDGGTSHLEKVDELRRRFPKIRRWLDWWTVADIEAILFPSERKMLKDNPAADASLPSSTNAQESMHRVYYMFSAGKKPVMLGMGELYAFVKALERDYQHVMRGNPIEYGTQLKKQIEVSQSLGWSKPTKRRKNDINDGRPPDTTAELLDEKNRDHKRVKLGRPPNSRNVDRHPLHTFVSYGDSADLRKKNRCWLVAALESLYAVFSPVWTMEPTGRKNDLFFLLLNHFNSRATWELTQSSAIRSILTRGSNTIFDAAQALHPQSFVCGAFASLDFFIEILLDPKTNSLKVLPKLFSTVVHRELTCAIHTDGTPIAHPRSILESFVVKIRRSMFVSNEISCKNLAELLQKWTADGLIGVSGLQCQHNNNNNTTTAPRKKSSKRAPPKEPCPPLSEKSRLAFVQGNAPVHLYFHVGLAEIERSEQQDFLAKIDWPFKITMLGVDYTLISRGFWDGAHYSGKVLRNVNGITAVWKHDNLRNKGIATMVDGVPGSIGGAQPHTSWLIYSCKWNTEETNFVNLGIHNLKRDNPRVQSESRIPFIGMGAIIESSYHSPMPIPQNDGRKTAHDVTPTVTFTEVDGRDALAETEDISQVPETDWPGLKIKIRVGKNGRRSSLQEEANPAINDSATAPAATFPAVKPPRELNRAAAAKPQSKRIKRPKQPMSQDNQPRSQDDADDAILKLPATFPAVKSRIKPVRVSAEQITRAASNLAQAAKSEASRPAPGTNWTQVSETASSRPASEKKPPGKRGRPRKNSARYTSKTFQPAPLNDNDWNRIAANYWRSVREKDEGSEEAEVLAASPEPASKVVDLAVQERKSKANPNRKSARAKGVRPAC</sequence>
<organism evidence="2">
    <name type="scientific">Puccinia triticina (isolate 1-1 / race 1 (BBBD))</name>
    <name type="common">Brown leaf rust fungus</name>
    <dbReference type="NCBI Taxonomy" id="630390"/>
    <lineage>
        <taxon>Eukaryota</taxon>
        <taxon>Fungi</taxon>
        <taxon>Dikarya</taxon>
        <taxon>Basidiomycota</taxon>
        <taxon>Pucciniomycotina</taxon>
        <taxon>Pucciniomycetes</taxon>
        <taxon>Pucciniales</taxon>
        <taxon>Pucciniaceae</taxon>
        <taxon>Puccinia</taxon>
    </lineage>
</organism>
<protein>
    <submittedName>
        <fullName evidence="2 3">Uncharacterized protein</fullName>
    </submittedName>
</protein>
<reference evidence="3 4" key="3">
    <citation type="journal article" date="2017" name="G3 (Bethesda)">
        <title>Comparative analysis highlights variable genome content of wheat rusts and divergence of the mating loci.</title>
        <authorList>
            <person name="Cuomo C.A."/>
            <person name="Bakkeren G."/>
            <person name="Khalil H.B."/>
            <person name="Panwar V."/>
            <person name="Joly D."/>
            <person name="Linning R."/>
            <person name="Sakthikumar S."/>
            <person name="Song X."/>
            <person name="Adiconis X."/>
            <person name="Fan L."/>
            <person name="Goldberg J.M."/>
            <person name="Levin J.Z."/>
            <person name="Young S."/>
            <person name="Zeng Q."/>
            <person name="Anikster Y."/>
            <person name="Bruce M."/>
            <person name="Wang M."/>
            <person name="Yin C."/>
            <person name="McCallum B."/>
            <person name="Szabo L.J."/>
            <person name="Hulbert S."/>
            <person name="Chen X."/>
            <person name="Fellers J.P."/>
        </authorList>
    </citation>
    <scope>NUCLEOTIDE SEQUENCE</scope>
    <source>
        <strain evidence="4">Isolate 1-1 / race 1 (BBBD)</strain>
        <strain evidence="3">isolate 1-1 / race 1 (BBBD)</strain>
    </source>
</reference>
<dbReference type="EnsemblFungi" id="PTTG_09924-t43_1">
    <property type="protein sequence ID" value="PTTG_09924-t43_1-p1"/>
    <property type="gene ID" value="PTTG_09924"/>
</dbReference>
<proteinExistence type="predicted"/>
<feature type="region of interest" description="Disordered" evidence="1">
    <location>
        <begin position="627"/>
        <end position="692"/>
    </location>
</feature>
<evidence type="ECO:0000256" key="1">
    <source>
        <dbReference type="SAM" id="MobiDB-lite"/>
    </source>
</evidence>
<feature type="compositionally biased region" description="Polar residues" evidence="1">
    <location>
        <begin position="743"/>
        <end position="756"/>
    </location>
</feature>
<feature type="region of interest" description="Disordered" evidence="1">
    <location>
        <begin position="385"/>
        <end position="413"/>
    </location>
</feature>
<dbReference type="AlphaFoldDB" id="A0A180G543"/>
<feature type="region of interest" description="Disordered" evidence="1">
    <location>
        <begin position="832"/>
        <end position="853"/>
    </location>
</feature>
<dbReference type="VEuPathDB" id="FungiDB:PTTG_09924"/>
<gene>
    <name evidence="2" type="ORF">PTTG_09924</name>
</gene>
<reference evidence="2" key="1">
    <citation type="submission" date="2009-11" db="EMBL/GenBank/DDBJ databases">
        <authorList>
            <consortium name="The Broad Institute Genome Sequencing Platform"/>
            <person name="Ward D."/>
            <person name="Feldgarden M."/>
            <person name="Earl A."/>
            <person name="Young S.K."/>
            <person name="Zeng Q."/>
            <person name="Koehrsen M."/>
            <person name="Alvarado L."/>
            <person name="Berlin A."/>
            <person name="Bochicchio J."/>
            <person name="Borenstein D."/>
            <person name="Chapman S.B."/>
            <person name="Chen Z."/>
            <person name="Engels R."/>
            <person name="Freedman E."/>
            <person name="Gellesch M."/>
            <person name="Goldberg J."/>
            <person name="Griggs A."/>
            <person name="Gujja S."/>
            <person name="Heilman E."/>
            <person name="Heiman D."/>
            <person name="Hepburn T."/>
            <person name="Howarth C."/>
            <person name="Jen D."/>
            <person name="Larson L."/>
            <person name="Lewis B."/>
            <person name="Mehta T."/>
            <person name="Park D."/>
            <person name="Pearson M."/>
            <person name="Roberts A."/>
            <person name="Saif S."/>
            <person name="Shea T."/>
            <person name="Shenoy N."/>
            <person name="Sisk P."/>
            <person name="Stolte C."/>
            <person name="Sykes S."/>
            <person name="Thomson T."/>
            <person name="Walk T."/>
            <person name="White J."/>
            <person name="Yandava C."/>
            <person name="Izard J."/>
            <person name="Baranova O.V."/>
            <person name="Blanton J.M."/>
            <person name="Tanner A.C."/>
            <person name="Dewhirst F.E."/>
            <person name="Haas B."/>
            <person name="Nusbaum C."/>
            <person name="Birren B."/>
        </authorList>
    </citation>
    <scope>NUCLEOTIDE SEQUENCE [LARGE SCALE GENOMIC DNA]</scope>
    <source>
        <strain evidence="2">1-1 BBBD Race 1</strain>
    </source>
</reference>
<feature type="compositionally biased region" description="Polar residues" evidence="1">
    <location>
        <begin position="630"/>
        <end position="645"/>
    </location>
</feature>
<evidence type="ECO:0000313" key="3">
    <source>
        <dbReference type="EnsemblFungi" id="PTTG_09924-t43_1-p1"/>
    </source>
</evidence>
<evidence type="ECO:0000313" key="2">
    <source>
        <dbReference type="EMBL" id="OAV87542.1"/>
    </source>
</evidence>
<accession>A0A180G543</accession>
<dbReference type="EMBL" id="ADAS02000362">
    <property type="protein sequence ID" value="OAV87542.1"/>
    <property type="molecule type" value="Genomic_DNA"/>
</dbReference>
<dbReference type="STRING" id="630390.A0A180G543"/>
<dbReference type="Proteomes" id="UP000005240">
    <property type="component" value="Unassembled WGS sequence"/>
</dbReference>
<reference evidence="2" key="2">
    <citation type="submission" date="2016-05" db="EMBL/GenBank/DDBJ databases">
        <title>Comparative analysis highlights variable genome content of wheat rusts and divergence of the mating loci.</title>
        <authorList>
            <person name="Cuomo C.A."/>
            <person name="Bakkeren G."/>
            <person name="Szabo L."/>
            <person name="Khalil H."/>
            <person name="Joly D."/>
            <person name="Goldberg J."/>
            <person name="Young S."/>
            <person name="Zeng Q."/>
            <person name="Fellers J."/>
        </authorList>
    </citation>
    <scope>NUCLEOTIDE SEQUENCE [LARGE SCALE GENOMIC DNA]</scope>
    <source>
        <strain evidence="2">1-1 BBBD Race 1</strain>
    </source>
</reference>
<feature type="region of interest" description="Disordered" evidence="1">
    <location>
        <begin position="729"/>
        <end position="789"/>
    </location>
</feature>
<dbReference type="OrthoDB" id="2624269at2759"/>
<reference evidence="3" key="4">
    <citation type="submission" date="2025-05" db="UniProtKB">
        <authorList>
            <consortium name="EnsemblFungi"/>
        </authorList>
    </citation>
    <scope>IDENTIFICATION</scope>
    <source>
        <strain evidence="3">isolate 1-1 / race 1 (BBBD)</strain>
    </source>
</reference>
<keyword evidence="4" id="KW-1185">Reference proteome</keyword>
<feature type="compositionally biased region" description="Basic residues" evidence="1">
    <location>
        <begin position="842"/>
        <end position="853"/>
    </location>
</feature>